<dbReference type="InterPro" id="IPR036938">
    <property type="entry name" value="PAP2/HPO_sf"/>
</dbReference>
<feature type="transmembrane region" description="Helical" evidence="2">
    <location>
        <begin position="23"/>
        <end position="43"/>
    </location>
</feature>
<dbReference type="GeneID" id="301458234"/>
<dbReference type="SMART" id="SM00014">
    <property type="entry name" value="acidPPc"/>
    <property type="match status" value="1"/>
</dbReference>
<dbReference type="Pfam" id="PF01569">
    <property type="entry name" value="PAP2"/>
    <property type="match status" value="1"/>
</dbReference>
<feature type="region of interest" description="Disordered" evidence="1">
    <location>
        <begin position="221"/>
        <end position="241"/>
    </location>
</feature>
<feature type="transmembrane region" description="Helical" evidence="2">
    <location>
        <begin position="166"/>
        <end position="182"/>
    </location>
</feature>
<keyword evidence="2" id="KW-0472">Membrane</keyword>
<evidence type="ECO:0000256" key="2">
    <source>
        <dbReference type="SAM" id="Phobius"/>
    </source>
</evidence>
<evidence type="ECO:0000256" key="1">
    <source>
        <dbReference type="SAM" id="MobiDB-lite"/>
    </source>
</evidence>
<keyword evidence="2" id="KW-0812">Transmembrane</keyword>
<feature type="domain" description="Phosphatidic acid phosphatase type 2/haloperoxidase" evidence="3">
    <location>
        <begin position="104"/>
        <end position="209"/>
    </location>
</feature>
<dbReference type="RefSeq" id="WP_310891340.1">
    <property type="nucleotide sequence ID" value="NZ_BAAAGR010000001.1"/>
</dbReference>
<reference evidence="4 5" key="1">
    <citation type="submission" date="2021-06" db="EMBL/GenBank/DDBJ databases">
        <title>Genome-based taxonomic framework of Microbacterium strains isolated from marine environment, the description of four new species and reclassification of four preexisting species.</title>
        <authorList>
            <person name="Lee S.D."/>
            <person name="Kim S.-M."/>
            <person name="Byeon Y.-S."/>
            <person name="Yang H.L."/>
            <person name="Kim I.S."/>
        </authorList>
    </citation>
    <scope>NUCLEOTIDE SEQUENCE [LARGE SCALE GENOMIC DNA]</scope>
    <source>
        <strain evidence="4 5">KACC 20514</strain>
    </source>
</reference>
<feature type="transmembrane region" description="Helical" evidence="2">
    <location>
        <begin position="79"/>
        <end position="100"/>
    </location>
</feature>
<keyword evidence="2" id="KW-1133">Transmembrane helix</keyword>
<sequence length="241" mass="25322">MSNSPEDSDVNVEAERVAARARVSWIILGVVMIAAAVGLGAWTFARGNTPFAIDLWWNDLLVALASPVFVAVSQAMDFLGGGWFGVFVVPIGGTVALWFFGRRWGAVFFLAASILSAGAVQLLKQSFGRERPEQILVVADFGSFPSGHVANAATIAAVALVLFPRLWVILVGAAWVLLMAFSRTAVHAHWLSDTLAGILVGVGVVLVLAGAMARPLAREIPEDEPDADAGAGSGGATERAR</sequence>
<protein>
    <submittedName>
        <fullName evidence="4">Phosphatase PAP2 family protein</fullName>
    </submittedName>
</protein>
<dbReference type="Gene3D" id="1.20.144.10">
    <property type="entry name" value="Phosphatidic acid phosphatase type 2/haloperoxidase"/>
    <property type="match status" value="1"/>
</dbReference>
<feature type="transmembrane region" description="Helical" evidence="2">
    <location>
        <begin position="55"/>
        <end position="72"/>
    </location>
</feature>
<dbReference type="PANTHER" id="PTHR14969">
    <property type="entry name" value="SPHINGOSINE-1-PHOSPHATE PHOSPHOHYDROLASE"/>
    <property type="match status" value="1"/>
</dbReference>
<feature type="transmembrane region" description="Helical" evidence="2">
    <location>
        <begin position="106"/>
        <end position="123"/>
    </location>
</feature>
<name>A0AAJ2HM81_9MICO</name>
<proteinExistence type="predicted"/>
<dbReference type="InterPro" id="IPR000326">
    <property type="entry name" value="PAP2/HPO"/>
</dbReference>
<dbReference type="PANTHER" id="PTHR14969:SF13">
    <property type="entry name" value="AT30094P"/>
    <property type="match status" value="1"/>
</dbReference>
<dbReference type="AlphaFoldDB" id="A0AAJ2HM81"/>
<organism evidence="4 5">
    <name type="scientific">Microbacterium aurantiacum</name>
    <dbReference type="NCBI Taxonomy" id="162393"/>
    <lineage>
        <taxon>Bacteria</taxon>
        <taxon>Bacillati</taxon>
        <taxon>Actinomycetota</taxon>
        <taxon>Actinomycetes</taxon>
        <taxon>Micrococcales</taxon>
        <taxon>Microbacteriaceae</taxon>
        <taxon>Microbacterium</taxon>
    </lineage>
</organism>
<gene>
    <name evidence="4" type="ORF">KZC50_08340</name>
</gene>
<dbReference type="EMBL" id="JAHWXH010000001">
    <property type="protein sequence ID" value="MDS0245618.1"/>
    <property type="molecule type" value="Genomic_DNA"/>
</dbReference>
<evidence type="ECO:0000313" key="4">
    <source>
        <dbReference type="EMBL" id="MDS0245618.1"/>
    </source>
</evidence>
<dbReference type="Proteomes" id="UP001183582">
    <property type="component" value="Unassembled WGS sequence"/>
</dbReference>
<feature type="transmembrane region" description="Helical" evidence="2">
    <location>
        <begin position="194"/>
        <end position="213"/>
    </location>
</feature>
<comment type="caution">
    <text evidence="4">The sequence shown here is derived from an EMBL/GenBank/DDBJ whole genome shotgun (WGS) entry which is preliminary data.</text>
</comment>
<evidence type="ECO:0000313" key="5">
    <source>
        <dbReference type="Proteomes" id="UP001183582"/>
    </source>
</evidence>
<evidence type="ECO:0000259" key="3">
    <source>
        <dbReference type="SMART" id="SM00014"/>
    </source>
</evidence>
<accession>A0AAJ2HM81</accession>
<dbReference type="SUPFAM" id="SSF48317">
    <property type="entry name" value="Acid phosphatase/Vanadium-dependent haloperoxidase"/>
    <property type="match status" value="1"/>
</dbReference>